<evidence type="ECO:0000256" key="1">
    <source>
        <dbReference type="ARBA" id="ARBA00004651"/>
    </source>
</evidence>
<dbReference type="EMBL" id="JAUSWG010000013">
    <property type="protein sequence ID" value="MDQ0557649.1"/>
    <property type="molecule type" value="Genomic_DNA"/>
</dbReference>
<dbReference type="PIRSF" id="PIRSF018968">
    <property type="entry name" value="ABC_permease_BceB"/>
    <property type="match status" value="1"/>
</dbReference>
<proteinExistence type="inferred from homology"/>
<dbReference type="RefSeq" id="WP_307508970.1">
    <property type="nucleotide sequence ID" value="NZ_BAAACE010000028.1"/>
</dbReference>
<evidence type="ECO:0000256" key="2">
    <source>
        <dbReference type="ARBA" id="ARBA00022475"/>
    </source>
</evidence>
<gene>
    <name evidence="8" type="ORF">QOZ92_002784</name>
</gene>
<keyword evidence="2 6" id="KW-1003">Cell membrane</keyword>
<evidence type="ECO:0000256" key="3">
    <source>
        <dbReference type="ARBA" id="ARBA00022692"/>
    </source>
</evidence>
<dbReference type="InterPro" id="IPR027022">
    <property type="entry name" value="ABC_permease_BceB-typ"/>
</dbReference>
<evidence type="ECO:0000259" key="7">
    <source>
        <dbReference type="Pfam" id="PF02687"/>
    </source>
</evidence>
<feature type="transmembrane region" description="Helical" evidence="6">
    <location>
        <begin position="107"/>
        <end position="130"/>
    </location>
</feature>
<comment type="subcellular location">
    <subcellularLocation>
        <location evidence="1 6">Cell membrane</location>
        <topology evidence="1 6">Multi-pass membrane protein</topology>
    </subcellularLocation>
</comment>
<protein>
    <submittedName>
        <fullName evidence="8">ABC transport system permease protein</fullName>
    </submittedName>
</protein>
<organism evidence="8 9">
    <name type="scientific">Paraclostridium ghonii</name>
    <dbReference type="NCBI Taxonomy" id="29358"/>
    <lineage>
        <taxon>Bacteria</taxon>
        <taxon>Bacillati</taxon>
        <taxon>Bacillota</taxon>
        <taxon>Clostridia</taxon>
        <taxon>Peptostreptococcales</taxon>
        <taxon>Peptostreptococcaceae</taxon>
        <taxon>Paraclostridium</taxon>
    </lineage>
</organism>
<feature type="transmembrane region" description="Helical" evidence="6">
    <location>
        <begin position="57"/>
        <end position="79"/>
    </location>
</feature>
<accession>A0ABU0N3V4</accession>
<keyword evidence="9" id="KW-1185">Reference proteome</keyword>
<dbReference type="Proteomes" id="UP001232584">
    <property type="component" value="Unassembled WGS sequence"/>
</dbReference>
<feature type="transmembrane region" description="Helical" evidence="6">
    <location>
        <begin position="548"/>
        <end position="570"/>
    </location>
</feature>
<feature type="transmembrane region" description="Helical" evidence="6">
    <location>
        <begin position="162"/>
        <end position="183"/>
    </location>
</feature>
<comment type="caution">
    <text evidence="8">The sequence shown here is derived from an EMBL/GenBank/DDBJ whole genome shotgun (WGS) entry which is preliminary data.</text>
</comment>
<comment type="similarity">
    <text evidence="6">Belongs to the ABC-4 integral membrane protein family.</text>
</comment>
<evidence type="ECO:0000313" key="8">
    <source>
        <dbReference type="EMBL" id="MDQ0557649.1"/>
    </source>
</evidence>
<evidence type="ECO:0000256" key="4">
    <source>
        <dbReference type="ARBA" id="ARBA00022989"/>
    </source>
</evidence>
<dbReference type="InterPro" id="IPR052536">
    <property type="entry name" value="ABC-4_Integral_Memb_Prot"/>
</dbReference>
<keyword evidence="4 6" id="KW-1133">Transmembrane helix</keyword>
<feature type="domain" description="ABC3 transporter permease C-terminal" evidence="7">
    <location>
        <begin position="63"/>
        <end position="182"/>
    </location>
</feature>
<feature type="transmembrane region" description="Helical" evidence="6">
    <location>
        <begin position="204"/>
        <end position="224"/>
    </location>
</feature>
<sequence>MYFKIAIRNVSKSFKDYSIYFLTLTLAVSIFYSFNSIESQKAMFDLNKNTADYMDTLNMLIEIITIFVSFILGSLILYANNFLIKKRKKELGIYRTLGMGKLKISKILILETIIVGIVSLVIGLAIGFILSQGLSIFTSQIFELDMSEYKFIISPHSIKKTVFYFGIIYILVMMFNSLAISRYKIIDLITASKKNENLKFRKSTTYIITFLLSIVFLSISYKLVLSMGLVTLINSTFLIIIGFGILGTFLFFYSLTGVFIYLAKRNKNIYFKNLNIFIIKQLNSKVNTNFLSISIICLMLFLTIGILSTGISLKNSLEKNFKNYTPFDASAFMFIKDDDNIKSIEESLNAINFKFDNTEEYIFFNIYDSEIKIKSLIDKKYMNSKKYSGYIYDFEKIQFITISDYNNIRNLLGENSLSLKPNEVILSSNSKRFIDIYNEILEKNKKISLYGKEYEIKNDKVIDISLNSSVYESNTATLIVNDDVVKNAKPVTSNLNVKFTGDYEKSEKKFASLFDSFREGNIAYDNAGFIHGITKHQIYIENKGVTTIVLFVGIYLGIIFLISSMAVLSIQQLSEANDSIDRYKSLERIGANEKMINKTIFVQTLIYFGVPISLAFIHSIVGIKVVTDYISLLGSPDIRYTSIITAIIFVVVYFGYFYVTYIGYKNIVKNSK</sequence>
<keyword evidence="5 6" id="KW-0472">Membrane</keyword>
<dbReference type="Pfam" id="PF02687">
    <property type="entry name" value="FtsX"/>
    <property type="match status" value="1"/>
</dbReference>
<feature type="transmembrane region" description="Helical" evidence="6">
    <location>
        <begin position="290"/>
        <end position="313"/>
    </location>
</feature>
<reference evidence="8 9" key="1">
    <citation type="submission" date="2023-07" db="EMBL/GenBank/DDBJ databases">
        <title>Genomic Encyclopedia of Type Strains, Phase IV (KMG-IV): sequencing the most valuable type-strain genomes for metagenomic binning, comparative biology and taxonomic classification.</title>
        <authorList>
            <person name="Goeker M."/>
        </authorList>
    </citation>
    <scope>NUCLEOTIDE SEQUENCE [LARGE SCALE GENOMIC DNA]</scope>
    <source>
        <strain evidence="8 9">DSM 15049</strain>
    </source>
</reference>
<dbReference type="PANTHER" id="PTHR46795">
    <property type="entry name" value="ABC TRANSPORTER PERMEASE-RELATED-RELATED"/>
    <property type="match status" value="1"/>
</dbReference>
<evidence type="ECO:0000256" key="5">
    <source>
        <dbReference type="ARBA" id="ARBA00023136"/>
    </source>
</evidence>
<keyword evidence="3 6" id="KW-0812">Transmembrane</keyword>
<evidence type="ECO:0000313" key="9">
    <source>
        <dbReference type="Proteomes" id="UP001232584"/>
    </source>
</evidence>
<dbReference type="PANTHER" id="PTHR46795:SF3">
    <property type="entry name" value="ABC TRANSPORTER PERMEASE"/>
    <property type="match status" value="1"/>
</dbReference>
<dbReference type="InterPro" id="IPR003838">
    <property type="entry name" value="ABC3_permease_C"/>
</dbReference>
<feature type="transmembrane region" description="Helical" evidence="6">
    <location>
        <begin position="643"/>
        <end position="664"/>
    </location>
</feature>
<feature type="transmembrane region" description="Helical" evidence="6">
    <location>
        <begin position="20"/>
        <end position="37"/>
    </location>
</feature>
<evidence type="ECO:0000256" key="6">
    <source>
        <dbReference type="PIRNR" id="PIRNR018968"/>
    </source>
</evidence>
<feature type="transmembrane region" description="Helical" evidence="6">
    <location>
        <begin position="604"/>
        <end position="623"/>
    </location>
</feature>
<keyword evidence="6" id="KW-0813">Transport</keyword>
<feature type="transmembrane region" description="Helical" evidence="6">
    <location>
        <begin position="236"/>
        <end position="262"/>
    </location>
</feature>
<name>A0ABU0N3V4_9FIRM</name>